<gene>
    <name evidence="1" type="ORF">LC_TR13064_c0_g1_i1_g.45379</name>
    <name evidence="2" type="ORF">LE_TR21238_c0_g1_i1_g.68224</name>
    <name evidence="3" type="ORF">MP_TR20663_c0_g1_i1_g.58715</name>
</gene>
<dbReference type="EMBL" id="GEVL01022830">
    <property type="protein sequence ID" value="JAU54511.1"/>
    <property type="molecule type" value="Transcribed_RNA"/>
</dbReference>
<dbReference type="EMBL" id="GEVK01005302">
    <property type="protein sequence ID" value="JAU47530.1"/>
    <property type="molecule type" value="Transcribed_RNA"/>
</dbReference>
<dbReference type="PANTHER" id="PTHR31722">
    <property type="entry name" value="OS06G0675200 PROTEIN"/>
    <property type="match status" value="1"/>
</dbReference>
<evidence type="ECO:0000313" key="1">
    <source>
        <dbReference type="EMBL" id="JAU47530.1"/>
    </source>
</evidence>
<organism evidence="3">
    <name type="scientific">Noccaea caerulescens</name>
    <name type="common">Alpine penny-cress</name>
    <name type="synonym">Thlaspi caerulescens</name>
    <dbReference type="NCBI Taxonomy" id="107243"/>
    <lineage>
        <taxon>Eukaryota</taxon>
        <taxon>Viridiplantae</taxon>
        <taxon>Streptophyta</taxon>
        <taxon>Embryophyta</taxon>
        <taxon>Tracheophyta</taxon>
        <taxon>Spermatophyta</taxon>
        <taxon>Magnoliopsida</taxon>
        <taxon>eudicotyledons</taxon>
        <taxon>Gunneridae</taxon>
        <taxon>Pentapetalae</taxon>
        <taxon>rosids</taxon>
        <taxon>malvids</taxon>
        <taxon>Brassicales</taxon>
        <taxon>Brassicaceae</taxon>
        <taxon>Coluteocarpeae</taxon>
        <taxon>Noccaea</taxon>
    </lineage>
</organism>
<dbReference type="PANTHER" id="PTHR31722:SF71">
    <property type="entry name" value="GENOME ASSEMBLY, CHROMOSOME: A05"/>
    <property type="match status" value="1"/>
</dbReference>
<evidence type="ECO:0000313" key="3">
    <source>
        <dbReference type="EMBL" id="JAV01690.1"/>
    </source>
</evidence>
<dbReference type="AlphaFoldDB" id="A0A1J3KAQ3"/>
<protein>
    <submittedName>
        <fullName evidence="3">Uncharacterized protein</fullName>
    </submittedName>
</protein>
<reference evidence="3" key="1">
    <citation type="submission" date="2016-07" db="EMBL/GenBank/DDBJ databases">
        <title>De novo transcriptome assembly of four accessions of the metal hyperaccumulator plant Noccaea caerulescens.</title>
        <authorList>
            <person name="Blande D."/>
            <person name="Halimaa P."/>
            <person name="Tervahauta A.I."/>
            <person name="Aarts M.G."/>
            <person name="Karenlampi S.O."/>
        </authorList>
    </citation>
    <scope>NUCLEOTIDE SEQUENCE</scope>
</reference>
<name>A0A1J3KAQ3_NOCCA</name>
<sequence length="153" mass="17322">MANTVEQASMYSSFVDARISFSNDFADSDHHSGSQLHQTVSSSRQDQMKYKEAPVSSDFKFNVESYGFISAADEIFFGGVLLPLEKTHERKVTTIREELNAQDSDRTISKGSRNWWKLGLYKSKKIHSNNNNINYLPQKSQNCLASILESSDD</sequence>
<accession>A0A1J3KAQ3</accession>
<dbReference type="EMBL" id="GEVM01004249">
    <property type="protein sequence ID" value="JAV01690.1"/>
    <property type="molecule type" value="Transcribed_RNA"/>
</dbReference>
<evidence type="ECO:0000313" key="2">
    <source>
        <dbReference type="EMBL" id="JAU54511.1"/>
    </source>
</evidence>
<proteinExistence type="predicted"/>